<evidence type="ECO:0000313" key="2">
    <source>
        <dbReference type="EMBL" id="MBB5893604.1"/>
    </source>
</evidence>
<protein>
    <submittedName>
        <fullName evidence="2">Glucose dehydrogenase</fullName>
    </submittedName>
</protein>
<reference evidence="2 3" key="1">
    <citation type="submission" date="2020-08" db="EMBL/GenBank/DDBJ databases">
        <title>Sequencing the genomes of 1000 actinobacteria strains.</title>
        <authorList>
            <person name="Klenk H.-P."/>
        </authorList>
    </citation>
    <scope>NUCLEOTIDE SEQUENCE [LARGE SCALE GENOMIC DNA]</scope>
    <source>
        <strain evidence="2 3">DSM 43851</strain>
    </source>
</reference>
<evidence type="ECO:0000313" key="3">
    <source>
        <dbReference type="Proteomes" id="UP000585638"/>
    </source>
</evidence>
<feature type="transmembrane region" description="Helical" evidence="1">
    <location>
        <begin position="75"/>
        <end position="93"/>
    </location>
</feature>
<accession>A0A7W9NIH7</accession>
<name>A0A7W9NIH7_9PSEU</name>
<dbReference type="RefSeq" id="WP_184865004.1">
    <property type="nucleotide sequence ID" value="NZ_BAAAWY010000034.1"/>
</dbReference>
<dbReference type="Proteomes" id="UP000585638">
    <property type="component" value="Unassembled WGS sequence"/>
</dbReference>
<keyword evidence="3" id="KW-1185">Reference proteome</keyword>
<dbReference type="EMBL" id="JACHIR010000001">
    <property type="protein sequence ID" value="MBB5893604.1"/>
    <property type="molecule type" value="Genomic_DNA"/>
</dbReference>
<proteinExistence type="predicted"/>
<comment type="caution">
    <text evidence="2">The sequence shown here is derived from an EMBL/GenBank/DDBJ whole genome shotgun (WGS) entry which is preliminary data.</text>
</comment>
<keyword evidence="1" id="KW-0812">Transmembrane</keyword>
<keyword evidence="1" id="KW-0472">Membrane</keyword>
<keyword evidence="1" id="KW-1133">Transmembrane helix</keyword>
<feature type="transmembrane region" description="Helical" evidence="1">
    <location>
        <begin position="50"/>
        <end position="68"/>
    </location>
</feature>
<evidence type="ECO:0000256" key="1">
    <source>
        <dbReference type="SAM" id="Phobius"/>
    </source>
</evidence>
<sequence>MSREIAAPGPVRAAGALVAVQGAAALVVAVITLVLGLSGGAPALVAFGEAGVYLVIAAAFLAPGVLLWRGVRGARNGAVFLQLLVLGGIWWGFDPIDSILVDVLFTAYCLAVLVLLLFLASSREWAMGLKEDQAG</sequence>
<feature type="transmembrane region" description="Helical" evidence="1">
    <location>
        <begin position="12"/>
        <end position="38"/>
    </location>
</feature>
<feature type="transmembrane region" description="Helical" evidence="1">
    <location>
        <begin position="99"/>
        <end position="120"/>
    </location>
</feature>
<gene>
    <name evidence="2" type="ORF">BJ998_004800</name>
</gene>
<organism evidence="2 3">
    <name type="scientific">Kutzneria kofuensis</name>
    <dbReference type="NCBI Taxonomy" id="103725"/>
    <lineage>
        <taxon>Bacteria</taxon>
        <taxon>Bacillati</taxon>
        <taxon>Actinomycetota</taxon>
        <taxon>Actinomycetes</taxon>
        <taxon>Pseudonocardiales</taxon>
        <taxon>Pseudonocardiaceae</taxon>
        <taxon>Kutzneria</taxon>
    </lineage>
</organism>
<dbReference type="AlphaFoldDB" id="A0A7W9NIH7"/>